<keyword evidence="10" id="KW-0186">Copper</keyword>
<keyword evidence="7" id="KW-0967">Endosome</keyword>
<dbReference type="InterPro" id="IPR013130">
    <property type="entry name" value="Fe3_Rdtase_TM_dom"/>
</dbReference>
<feature type="transmembrane region" description="Helical" evidence="15">
    <location>
        <begin position="268"/>
        <end position="290"/>
    </location>
</feature>
<protein>
    <submittedName>
        <fullName evidence="18">Metalloreductase STEAP3</fullName>
    </submittedName>
</protein>
<accession>A0A6A4VCS0</accession>
<dbReference type="OrthoDB" id="550646at2759"/>
<feature type="transmembrane region" description="Helical" evidence="15">
    <location>
        <begin position="375"/>
        <end position="395"/>
    </location>
</feature>
<dbReference type="Pfam" id="PF03807">
    <property type="entry name" value="F420_oxidored"/>
    <property type="match status" value="1"/>
</dbReference>
<organism evidence="18 19">
    <name type="scientific">Amphibalanus amphitrite</name>
    <name type="common">Striped barnacle</name>
    <name type="synonym">Balanus amphitrite</name>
    <dbReference type="NCBI Taxonomy" id="1232801"/>
    <lineage>
        <taxon>Eukaryota</taxon>
        <taxon>Metazoa</taxon>
        <taxon>Ecdysozoa</taxon>
        <taxon>Arthropoda</taxon>
        <taxon>Crustacea</taxon>
        <taxon>Multicrustacea</taxon>
        <taxon>Cirripedia</taxon>
        <taxon>Thoracica</taxon>
        <taxon>Thoracicalcarea</taxon>
        <taxon>Balanomorpha</taxon>
        <taxon>Balanoidea</taxon>
        <taxon>Balanidae</taxon>
        <taxon>Amphibalaninae</taxon>
        <taxon>Amphibalanus</taxon>
    </lineage>
</organism>
<comment type="catalytic activity">
    <reaction evidence="12">
        <text>2 Cu(+) + NADP(+) + H(+) = 2 Cu(2+) + NADPH</text>
        <dbReference type="Rhea" id="RHEA:71771"/>
        <dbReference type="ChEBI" id="CHEBI:15378"/>
        <dbReference type="ChEBI" id="CHEBI:29036"/>
        <dbReference type="ChEBI" id="CHEBI:49552"/>
        <dbReference type="ChEBI" id="CHEBI:57783"/>
        <dbReference type="ChEBI" id="CHEBI:58349"/>
    </reaction>
    <physiologicalReaction direction="right-to-left" evidence="12">
        <dbReference type="Rhea" id="RHEA:71773"/>
    </physiologicalReaction>
</comment>
<dbReference type="GO" id="GO:0005886">
    <property type="term" value="C:plasma membrane"/>
    <property type="evidence" value="ECO:0007669"/>
    <property type="project" value="TreeGrafter"/>
</dbReference>
<evidence type="ECO:0000313" key="18">
    <source>
        <dbReference type="EMBL" id="KAF0287411.1"/>
    </source>
</evidence>
<evidence type="ECO:0000259" key="16">
    <source>
        <dbReference type="Pfam" id="PF01794"/>
    </source>
</evidence>
<reference evidence="18 19" key="1">
    <citation type="submission" date="2019-07" db="EMBL/GenBank/DDBJ databases">
        <title>Draft genome assembly of a fouling barnacle, Amphibalanus amphitrite (Darwin, 1854): The first reference genome for Thecostraca.</title>
        <authorList>
            <person name="Kim W."/>
        </authorList>
    </citation>
    <scope>NUCLEOTIDE SEQUENCE [LARGE SCALE GENOMIC DNA]</scope>
    <source>
        <strain evidence="18">SNU_AA5</strain>
        <tissue evidence="18">Soma without cirri and trophi</tissue>
    </source>
</reference>
<dbReference type="Pfam" id="PF01794">
    <property type="entry name" value="Ferric_reduct"/>
    <property type="match status" value="1"/>
</dbReference>
<feature type="domain" description="Ferric oxidoreductase" evidence="16">
    <location>
        <begin position="266"/>
        <end position="421"/>
    </location>
</feature>
<gene>
    <name evidence="18" type="primary">Steap3_0</name>
    <name evidence="18" type="ORF">FJT64_014163</name>
</gene>
<keyword evidence="9" id="KW-0560">Oxidoreductase</keyword>
<dbReference type="InterPro" id="IPR028939">
    <property type="entry name" value="P5C_Rdtase_cat_N"/>
</dbReference>
<comment type="similarity">
    <text evidence="4">Belongs to the STEAP family.</text>
</comment>
<keyword evidence="6 15" id="KW-0812">Transmembrane</keyword>
<keyword evidence="5" id="KW-0410">Iron transport</keyword>
<dbReference type="InterPro" id="IPR051267">
    <property type="entry name" value="STEAP_metalloreductase"/>
</dbReference>
<dbReference type="Gene3D" id="3.40.50.720">
    <property type="entry name" value="NAD(P)-binding Rossmann-like Domain"/>
    <property type="match status" value="1"/>
</dbReference>
<comment type="subcellular location">
    <subcellularLocation>
        <location evidence="3">Endosome membrane</location>
        <topology evidence="3">Multi-pass membrane protein</topology>
    </subcellularLocation>
</comment>
<evidence type="ECO:0000256" key="13">
    <source>
        <dbReference type="ARBA" id="ARBA00049387"/>
    </source>
</evidence>
<evidence type="ECO:0000256" key="4">
    <source>
        <dbReference type="ARBA" id="ARBA00007729"/>
    </source>
</evidence>
<comment type="caution">
    <text evidence="18">The sequence shown here is derived from an EMBL/GenBank/DDBJ whole genome shotgun (WGS) entry which is preliminary data.</text>
</comment>
<evidence type="ECO:0000256" key="3">
    <source>
        <dbReference type="ARBA" id="ARBA00004337"/>
    </source>
</evidence>
<dbReference type="GO" id="GO:0006826">
    <property type="term" value="P:iron ion transport"/>
    <property type="evidence" value="ECO:0007669"/>
    <property type="project" value="UniProtKB-KW"/>
</dbReference>
<dbReference type="GO" id="GO:0052851">
    <property type="term" value="F:ferric-chelate reductase (NADPH) activity"/>
    <property type="evidence" value="ECO:0007669"/>
    <property type="project" value="TreeGrafter"/>
</dbReference>
<evidence type="ECO:0000259" key="17">
    <source>
        <dbReference type="Pfam" id="PF03807"/>
    </source>
</evidence>
<keyword evidence="5" id="KW-0813">Transport</keyword>
<evidence type="ECO:0000256" key="8">
    <source>
        <dbReference type="ARBA" id="ARBA00022989"/>
    </source>
</evidence>
<feature type="domain" description="Pyrroline-5-carboxylate reductase catalytic N-terminal" evidence="17">
    <location>
        <begin position="33"/>
        <end position="121"/>
    </location>
</feature>
<evidence type="ECO:0000256" key="1">
    <source>
        <dbReference type="ARBA" id="ARBA00001970"/>
    </source>
</evidence>
<comment type="cofactor">
    <cofactor evidence="1">
        <name>heme b</name>
        <dbReference type="ChEBI" id="CHEBI:60344"/>
    </cofactor>
</comment>
<feature type="transmembrane region" description="Helical" evidence="15">
    <location>
        <begin position="217"/>
        <end position="235"/>
    </location>
</feature>
<proteinExistence type="inferred from homology"/>
<evidence type="ECO:0000256" key="5">
    <source>
        <dbReference type="ARBA" id="ARBA00022496"/>
    </source>
</evidence>
<evidence type="ECO:0000256" key="14">
    <source>
        <dbReference type="SAM" id="MobiDB-lite"/>
    </source>
</evidence>
<evidence type="ECO:0000256" key="15">
    <source>
        <dbReference type="SAM" id="Phobius"/>
    </source>
</evidence>
<dbReference type="PANTHER" id="PTHR14239:SF0">
    <property type="entry name" value="F420-DEPENDENT NADP REDUCTASE"/>
    <property type="match status" value="1"/>
</dbReference>
<evidence type="ECO:0000256" key="6">
    <source>
        <dbReference type="ARBA" id="ARBA00022692"/>
    </source>
</evidence>
<name>A0A6A4VCS0_AMPAM</name>
<comment type="catalytic activity">
    <reaction evidence="13">
        <text>2 Fe(2+) + NADP(+) + H(+) = 2 Fe(3+) + NADPH</text>
        <dbReference type="Rhea" id="RHEA:71767"/>
        <dbReference type="ChEBI" id="CHEBI:15378"/>
        <dbReference type="ChEBI" id="CHEBI:29033"/>
        <dbReference type="ChEBI" id="CHEBI:29034"/>
        <dbReference type="ChEBI" id="CHEBI:57783"/>
        <dbReference type="ChEBI" id="CHEBI:58349"/>
    </reaction>
    <physiologicalReaction direction="right-to-left" evidence="13">
        <dbReference type="Rhea" id="RHEA:71769"/>
    </physiologicalReaction>
</comment>
<keyword evidence="5" id="KW-0408">Iron</keyword>
<sequence>MPAHRNPAFSADPVTETPADLEMTPPGVEGRRLCVLGSGDFGRAIARRAVLSGFAVKIGTRSKEKQEDLLRLIEATGASVTTQADAINSSELVVVCISRRFYDSLPLQLLANKVLIDVSNPDDAVRKSPISNAEYLQQLVPSALVVKALNILSAYSLETGGMQGSKEVPIATDSDIGRAKVTQLVRDMGFTPVDLGPLRQSRYIEAVPMEFFNSWRGAFIVVSVLFLVGYVLNFIKFQLCHNMTKNKTWDWSVFKQILMTNFNRNLGVVALTTLGAIYLAGIIAGFMQLYRGTKYSRFPRWLDNWLRMRKQLGLLMLAMGATHGCMSLGIYHPHHQYDWLFEPPKTIRAEVKINGTFEIQEIPLWRHDPNWRGEVFLTLGAVTLCLLAILGIASLPSVTDRLTWREFAFIQSKLGWTALVAGSLHNLVLGWDYMLKAYDCYFPTGLQYALYLPLLCLIGKLVLLVPRVNRRLMDIRSGEVKQPLRRAARKRVSAA</sequence>
<dbReference type="Proteomes" id="UP000440578">
    <property type="component" value="Unassembled WGS sequence"/>
</dbReference>
<dbReference type="PANTHER" id="PTHR14239">
    <property type="entry name" value="DUDULIN-RELATED"/>
    <property type="match status" value="1"/>
</dbReference>
<dbReference type="AlphaFoldDB" id="A0A6A4VCS0"/>
<dbReference type="InterPro" id="IPR036291">
    <property type="entry name" value="NAD(P)-bd_dom_sf"/>
</dbReference>
<feature type="transmembrane region" description="Helical" evidence="15">
    <location>
        <begin position="448"/>
        <end position="466"/>
    </location>
</feature>
<dbReference type="GO" id="GO:0010008">
    <property type="term" value="C:endosome membrane"/>
    <property type="evidence" value="ECO:0007669"/>
    <property type="project" value="UniProtKB-SubCell"/>
</dbReference>
<keyword evidence="19" id="KW-1185">Reference proteome</keyword>
<evidence type="ECO:0000256" key="7">
    <source>
        <dbReference type="ARBA" id="ARBA00022753"/>
    </source>
</evidence>
<dbReference type="GO" id="GO:0015677">
    <property type="term" value="P:copper ion import"/>
    <property type="evidence" value="ECO:0007669"/>
    <property type="project" value="TreeGrafter"/>
</dbReference>
<feature type="region of interest" description="Disordered" evidence="14">
    <location>
        <begin position="1"/>
        <end position="25"/>
    </location>
</feature>
<dbReference type="SUPFAM" id="SSF51735">
    <property type="entry name" value="NAD(P)-binding Rossmann-fold domains"/>
    <property type="match status" value="1"/>
</dbReference>
<dbReference type="EMBL" id="VIIS01002193">
    <property type="protein sequence ID" value="KAF0287411.1"/>
    <property type="molecule type" value="Genomic_DNA"/>
</dbReference>
<evidence type="ECO:0000256" key="12">
    <source>
        <dbReference type="ARBA" id="ARBA00048958"/>
    </source>
</evidence>
<comment type="cofactor">
    <cofactor evidence="2">
        <name>FAD</name>
        <dbReference type="ChEBI" id="CHEBI:57692"/>
    </cofactor>
</comment>
<evidence type="ECO:0000256" key="2">
    <source>
        <dbReference type="ARBA" id="ARBA00001974"/>
    </source>
</evidence>
<keyword evidence="8 15" id="KW-1133">Transmembrane helix</keyword>
<feature type="transmembrane region" description="Helical" evidence="15">
    <location>
        <begin position="311"/>
        <end position="331"/>
    </location>
</feature>
<keyword evidence="11 15" id="KW-0472">Membrane</keyword>
<evidence type="ECO:0000256" key="11">
    <source>
        <dbReference type="ARBA" id="ARBA00023136"/>
    </source>
</evidence>
<keyword evidence="5" id="KW-0406">Ion transport</keyword>
<evidence type="ECO:0000256" key="10">
    <source>
        <dbReference type="ARBA" id="ARBA00023008"/>
    </source>
</evidence>
<evidence type="ECO:0000313" key="19">
    <source>
        <dbReference type="Proteomes" id="UP000440578"/>
    </source>
</evidence>
<dbReference type="GO" id="GO:0008823">
    <property type="term" value="F:cupric reductase (NADH) activity"/>
    <property type="evidence" value="ECO:0007669"/>
    <property type="project" value="TreeGrafter"/>
</dbReference>
<feature type="transmembrane region" description="Helical" evidence="15">
    <location>
        <begin position="407"/>
        <end position="428"/>
    </location>
</feature>
<evidence type="ECO:0000256" key="9">
    <source>
        <dbReference type="ARBA" id="ARBA00023002"/>
    </source>
</evidence>